<dbReference type="RefSeq" id="WP_308864598.1">
    <property type="nucleotide sequence ID" value="NZ_JAVHUL010000022.1"/>
</dbReference>
<protein>
    <submittedName>
        <fullName evidence="2">Uncharacterized protein</fullName>
    </submittedName>
</protein>
<name>A0ABU1A244_9FLAO</name>
<keyword evidence="3" id="KW-1185">Reference proteome</keyword>
<keyword evidence="1" id="KW-0472">Membrane</keyword>
<evidence type="ECO:0000256" key="1">
    <source>
        <dbReference type="SAM" id="Phobius"/>
    </source>
</evidence>
<dbReference type="Proteomes" id="UP001230915">
    <property type="component" value="Unassembled WGS sequence"/>
</dbReference>
<gene>
    <name evidence="2" type="ORF">RBU60_09250</name>
</gene>
<dbReference type="EMBL" id="JAVHUL010000022">
    <property type="protein sequence ID" value="MDQ7917760.1"/>
    <property type="molecule type" value="Genomic_DNA"/>
</dbReference>
<keyword evidence="1" id="KW-1133">Transmembrane helix</keyword>
<organism evidence="2 3">
    <name type="scientific">Mesonia profundi</name>
    <dbReference type="NCBI Taxonomy" id="3070998"/>
    <lineage>
        <taxon>Bacteria</taxon>
        <taxon>Pseudomonadati</taxon>
        <taxon>Bacteroidota</taxon>
        <taxon>Flavobacteriia</taxon>
        <taxon>Flavobacteriales</taxon>
        <taxon>Flavobacteriaceae</taxon>
        <taxon>Mesonia</taxon>
    </lineage>
</organism>
<feature type="transmembrane region" description="Helical" evidence="1">
    <location>
        <begin position="6"/>
        <end position="21"/>
    </location>
</feature>
<evidence type="ECO:0000313" key="2">
    <source>
        <dbReference type="EMBL" id="MDQ7917760.1"/>
    </source>
</evidence>
<reference evidence="2 3" key="1">
    <citation type="submission" date="2023-08" db="EMBL/GenBank/DDBJ databases">
        <title>Mesonia sp. MT50, isolated from deep-sea sediment of the Mariana Trench.</title>
        <authorList>
            <person name="Fu H."/>
        </authorList>
    </citation>
    <scope>NUCLEOTIDE SEQUENCE [LARGE SCALE GENOMIC DNA]</scope>
    <source>
        <strain evidence="2 3">MT50</strain>
    </source>
</reference>
<proteinExistence type="predicted"/>
<comment type="caution">
    <text evidence="2">The sequence shown here is derived from an EMBL/GenBank/DDBJ whole genome shotgun (WGS) entry which is preliminary data.</text>
</comment>
<accession>A0ABU1A244</accession>
<sequence>MEIVLYLLFGILGAVIPYGLTRELGIEPVKASAFPSLILALGFYFFPQILSEDLNFHLPVVFFGASFVGMVSKKILPYYLEVALAGIIFSMLYLNASSFFNGYGGGLGTPACISVLSIYGLKKVKTLVRFISVKKKSESNS</sequence>
<feature type="transmembrane region" description="Helical" evidence="1">
    <location>
        <begin position="102"/>
        <end position="121"/>
    </location>
</feature>
<keyword evidence="1" id="KW-0812">Transmembrane</keyword>
<feature type="transmembrane region" description="Helical" evidence="1">
    <location>
        <begin position="56"/>
        <end position="71"/>
    </location>
</feature>
<evidence type="ECO:0000313" key="3">
    <source>
        <dbReference type="Proteomes" id="UP001230915"/>
    </source>
</evidence>
<feature type="transmembrane region" description="Helical" evidence="1">
    <location>
        <begin position="33"/>
        <end position="50"/>
    </location>
</feature>
<feature type="transmembrane region" description="Helical" evidence="1">
    <location>
        <begin position="78"/>
        <end position="96"/>
    </location>
</feature>